<accession>A0A3S0V2M9</accession>
<reference evidence="1 2" key="1">
    <citation type="submission" date="2018-12" db="EMBL/GenBank/DDBJ databases">
        <authorList>
            <person name="Yang Y."/>
        </authorList>
    </citation>
    <scope>NUCLEOTIDE SEQUENCE [LARGE SCALE GENOMIC DNA]</scope>
    <source>
        <strain evidence="1 2">GSF71</strain>
    </source>
</reference>
<dbReference type="RefSeq" id="WP_127004786.1">
    <property type="nucleotide sequence ID" value="NZ_JBNPXW010000030.1"/>
</dbReference>
<dbReference type="Proteomes" id="UP000280346">
    <property type="component" value="Unassembled WGS sequence"/>
</dbReference>
<comment type="caution">
    <text evidence="1">The sequence shown here is derived from an EMBL/GenBank/DDBJ whole genome shotgun (WGS) entry which is preliminary data.</text>
</comment>
<evidence type="ECO:0000313" key="1">
    <source>
        <dbReference type="EMBL" id="RUQ61446.1"/>
    </source>
</evidence>
<evidence type="ECO:0000313" key="2">
    <source>
        <dbReference type="Proteomes" id="UP000280346"/>
    </source>
</evidence>
<organism evidence="1 2">
    <name type="scientific">Azospirillum doebereinerae</name>
    <dbReference type="NCBI Taxonomy" id="92933"/>
    <lineage>
        <taxon>Bacteria</taxon>
        <taxon>Pseudomonadati</taxon>
        <taxon>Pseudomonadota</taxon>
        <taxon>Alphaproteobacteria</taxon>
        <taxon>Rhodospirillales</taxon>
        <taxon>Azospirillaceae</taxon>
        <taxon>Azospirillum</taxon>
    </lineage>
</organism>
<protein>
    <submittedName>
        <fullName evidence="1">Uncharacterized protein</fullName>
    </submittedName>
</protein>
<proteinExistence type="predicted"/>
<dbReference type="AlphaFoldDB" id="A0A3S0V2M9"/>
<dbReference type="OrthoDB" id="7306196at2"/>
<sequence length="91" mass="9484">MTASDSDDGNAAILDLANRFEAIAADGFEGKPYRDALAALAGRVRARAGVAPRVAHALGIMIRLIGESDPTSRFAAKTAILDEAIAMLAEE</sequence>
<name>A0A3S0V2M9_9PROT</name>
<gene>
    <name evidence="1" type="ORF">EJ913_29685</name>
</gene>
<dbReference type="EMBL" id="RZIJ01000044">
    <property type="protein sequence ID" value="RUQ61446.1"/>
    <property type="molecule type" value="Genomic_DNA"/>
</dbReference>
<keyword evidence="2" id="KW-1185">Reference proteome</keyword>